<evidence type="ECO:0000259" key="12">
    <source>
        <dbReference type="PROSITE" id="PS51534"/>
    </source>
</evidence>
<evidence type="ECO:0000313" key="13">
    <source>
        <dbReference type="Ensembl" id="ENSPCEP00000007940.1"/>
    </source>
</evidence>
<dbReference type="AlphaFoldDB" id="A0A8C8RNT2"/>
<organism evidence="13 14">
    <name type="scientific">Pelusios castaneus</name>
    <name type="common">West African mud turtle</name>
    <dbReference type="NCBI Taxonomy" id="367368"/>
    <lineage>
        <taxon>Eukaryota</taxon>
        <taxon>Metazoa</taxon>
        <taxon>Chordata</taxon>
        <taxon>Craniata</taxon>
        <taxon>Vertebrata</taxon>
        <taxon>Euteleostomi</taxon>
        <taxon>Archelosauria</taxon>
        <taxon>Testudinata</taxon>
        <taxon>Testudines</taxon>
        <taxon>Pleurodira</taxon>
        <taxon>Pelomedusidae</taxon>
        <taxon>Pelusios</taxon>
    </lineage>
</organism>
<dbReference type="InterPro" id="IPR039465">
    <property type="entry name" value="IL-17_rcpt-like"/>
</dbReference>
<reference evidence="13" key="2">
    <citation type="submission" date="2025-09" db="UniProtKB">
        <authorList>
            <consortium name="Ensembl"/>
        </authorList>
    </citation>
    <scope>IDENTIFICATION</scope>
</reference>
<dbReference type="GO" id="GO:0030368">
    <property type="term" value="F:interleukin-17 receptor activity"/>
    <property type="evidence" value="ECO:0007669"/>
    <property type="project" value="InterPro"/>
</dbReference>
<feature type="transmembrane region" description="Helical" evidence="11">
    <location>
        <begin position="202"/>
        <end position="221"/>
    </location>
</feature>
<proteinExistence type="predicted"/>
<reference evidence="13" key="1">
    <citation type="submission" date="2025-08" db="UniProtKB">
        <authorList>
            <consortium name="Ensembl"/>
        </authorList>
    </citation>
    <scope>IDENTIFICATION</scope>
</reference>
<feature type="domain" description="SEFIR" evidence="12">
    <location>
        <begin position="237"/>
        <end position="390"/>
    </location>
</feature>
<evidence type="ECO:0000313" key="14">
    <source>
        <dbReference type="Proteomes" id="UP000694393"/>
    </source>
</evidence>
<keyword evidence="7 11" id="KW-0472">Membrane</keyword>
<dbReference type="PROSITE" id="PS51534">
    <property type="entry name" value="SEFIR"/>
    <property type="match status" value="1"/>
</dbReference>
<evidence type="ECO:0000256" key="7">
    <source>
        <dbReference type="ARBA" id="ARBA00023136"/>
    </source>
</evidence>
<dbReference type="Pfam" id="PF15037">
    <property type="entry name" value="IL17_R_N"/>
    <property type="match status" value="1"/>
</dbReference>
<evidence type="ECO:0000256" key="3">
    <source>
        <dbReference type="ARBA" id="ARBA00022475"/>
    </source>
</evidence>
<dbReference type="PANTHER" id="PTHR15583">
    <property type="entry name" value="INTERLEUKIN-17 RECEPTOR"/>
    <property type="match status" value="1"/>
</dbReference>
<evidence type="ECO:0000256" key="10">
    <source>
        <dbReference type="ARBA" id="ARBA00023198"/>
    </source>
</evidence>
<keyword evidence="6 11" id="KW-1133">Transmembrane helix</keyword>
<dbReference type="InterPro" id="IPR013568">
    <property type="entry name" value="SEFIR_dom"/>
</dbReference>
<protein>
    <submittedName>
        <fullName evidence="13">Interleukin 17 receptor E</fullName>
    </submittedName>
</protein>
<evidence type="ECO:0000256" key="5">
    <source>
        <dbReference type="ARBA" id="ARBA00022729"/>
    </source>
</evidence>
<evidence type="ECO:0000256" key="8">
    <source>
        <dbReference type="ARBA" id="ARBA00023170"/>
    </source>
</evidence>
<evidence type="ECO:0000256" key="4">
    <source>
        <dbReference type="ARBA" id="ARBA00022692"/>
    </source>
</evidence>
<dbReference type="GO" id="GO:0005886">
    <property type="term" value="C:plasma membrane"/>
    <property type="evidence" value="ECO:0007669"/>
    <property type="project" value="UniProtKB-SubCell"/>
</dbReference>
<keyword evidence="5" id="KW-0732">Signal</keyword>
<evidence type="ECO:0000256" key="2">
    <source>
        <dbReference type="ARBA" id="ARBA00004479"/>
    </source>
</evidence>
<keyword evidence="8" id="KW-0675">Receptor</keyword>
<keyword evidence="10" id="KW-0395">Inflammatory response</keyword>
<comment type="subcellular location">
    <subcellularLocation>
        <location evidence="1">Cell membrane</location>
        <topology evidence="1">Single-pass membrane protein</topology>
    </subcellularLocation>
    <subcellularLocation>
        <location evidence="2">Membrane</location>
        <topology evidence="2">Single-pass type I membrane protein</topology>
    </subcellularLocation>
</comment>
<dbReference type="InterPro" id="IPR027841">
    <property type="entry name" value="IL-17_rcpt_C/E_N"/>
</dbReference>
<keyword evidence="14" id="KW-1185">Reference proteome</keyword>
<keyword evidence="9" id="KW-0325">Glycoprotein</keyword>
<dbReference type="Proteomes" id="UP000694393">
    <property type="component" value="Unplaced"/>
</dbReference>
<dbReference type="GO" id="GO:0006954">
    <property type="term" value="P:inflammatory response"/>
    <property type="evidence" value="ECO:0007669"/>
    <property type="project" value="UniProtKB-KW"/>
</dbReference>
<name>A0A8C8RNT2_9SAUR</name>
<dbReference type="PANTHER" id="PTHR15583:SF5">
    <property type="entry name" value="INTERLEUKIN-17 RECEPTOR E"/>
    <property type="match status" value="1"/>
</dbReference>
<dbReference type="Pfam" id="PF08357">
    <property type="entry name" value="SEFIR"/>
    <property type="match status" value="1"/>
</dbReference>
<dbReference type="Ensembl" id="ENSPCET00000008219.1">
    <property type="protein sequence ID" value="ENSPCEP00000007940.1"/>
    <property type="gene ID" value="ENSPCEG00000006382.1"/>
</dbReference>
<evidence type="ECO:0000256" key="9">
    <source>
        <dbReference type="ARBA" id="ARBA00023180"/>
    </source>
</evidence>
<evidence type="ECO:0000256" key="1">
    <source>
        <dbReference type="ARBA" id="ARBA00004162"/>
    </source>
</evidence>
<evidence type="ECO:0000256" key="6">
    <source>
        <dbReference type="ARBA" id="ARBA00022989"/>
    </source>
</evidence>
<keyword evidence="4 11" id="KW-0812">Transmembrane</keyword>
<keyword evidence="3" id="KW-1003">Cell membrane</keyword>
<evidence type="ECO:0000256" key="11">
    <source>
        <dbReference type="SAM" id="Phobius"/>
    </source>
</evidence>
<accession>A0A8C8RNT2</accession>
<sequence length="518" mass="56734">MHFHDYSTSHESQMAMVLNTCCPVRLMATLCWKETDAGTSPCHSFPNSTTIEERPLQSAQSHGTRGLALHTYLQQTYAVEKVDVHPLLCFKFSYGNSSHVECPHRQDTAWNVSVSVWFLQSLLHITSSVPASFSAALCRPQGNHCEPESPVYTVTCPESFGPQELTLLLPVQILGGCVLVWRSDVQFARKQLQCPDVTRRRFGLLAVGLALALGLLLTVLLCNCRTLWKLATAPQGRRPVLLVYSPDSEEHKCLVCALADVLRSALGCDVRLDLWEPGSVGRLGPLPWFYAQRELVGREQGTVLLVWSRGSTRLYQLWRVAASGSSGSPDPHDLFGAAMSCLQGELQGAGRLGDWALAYFGDLCSRCDVPPALGLLPCYRLPRELPGLAGTLQGSARPSCWLQPSALLHRLLMLEKRKDLQSRMELCQLLQPTEGRCHLPGAVHGVEPPLRSSQAGLPETPMHRSTLEWDMCLGRASGCGGPGLVPAVEIGTESRAPSRALGTTAGIQGHRQVPRPFR</sequence>
<dbReference type="Gene3D" id="3.40.50.11530">
    <property type="match status" value="1"/>
</dbReference>